<dbReference type="Gramene" id="TRITD5Bv1G104950.1">
    <property type="protein sequence ID" value="TRITD5Bv1G104950.1"/>
    <property type="gene ID" value="TRITD5Bv1G104950"/>
</dbReference>
<dbReference type="EMBL" id="LT934120">
    <property type="protein sequence ID" value="VAI31146.1"/>
    <property type="molecule type" value="Genomic_DNA"/>
</dbReference>
<dbReference type="Proteomes" id="UP000324705">
    <property type="component" value="Chromosome 5B"/>
</dbReference>
<evidence type="ECO:0000313" key="3">
    <source>
        <dbReference type="Proteomes" id="UP000324705"/>
    </source>
</evidence>
<proteinExistence type="predicted"/>
<name>A0A9R0X718_TRITD</name>
<reference evidence="2 3" key="1">
    <citation type="submission" date="2017-09" db="EMBL/GenBank/DDBJ databases">
        <authorList>
            <consortium name="International Durum Wheat Genome Sequencing Consortium (IDWGSC)"/>
            <person name="Milanesi L."/>
        </authorList>
    </citation>
    <scope>NUCLEOTIDE SEQUENCE [LARGE SCALE GENOMIC DNA]</scope>
    <source>
        <strain evidence="3">cv. Svevo</strain>
    </source>
</reference>
<accession>A0A9R0X718</accession>
<gene>
    <name evidence="2" type="ORF">TRITD_5Bv1G104950</name>
</gene>
<feature type="coiled-coil region" evidence="1">
    <location>
        <begin position="6"/>
        <end position="58"/>
    </location>
</feature>
<dbReference type="OMA" id="ETETGCW"/>
<keyword evidence="1" id="KW-0175">Coiled coil</keyword>
<organism evidence="2 3">
    <name type="scientific">Triticum turgidum subsp. durum</name>
    <name type="common">Durum wheat</name>
    <name type="synonym">Triticum durum</name>
    <dbReference type="NCBI Taxonomy" id="4567"/>
    <lineage>
        <taxon>Eukaryota</taxon>
        <taxon>Viridiplantae</taxon>
        <taxon>Streptophyta</taxon>
        <taxon>Embryophyta</taxon>
        <taxon>Tracheophyta</taxon>
        <taxon>Spermatophyta</taxon>
        <taxon>Magnoliopsida</taxon>
        <taxon>Liliopsida</taxon>
        <taxon>Poales</taxon>
        <taxon>Poaceae</taxon>
        <taxon>BOP clade</taxon>
        <taxon>Pooideae</taxon>
        <taxon>Triticodae</taxon>
        <taxon>Triticeae</taxon>
        <taxon>Triticinae</taxon>
        <taxon>Triticum</taxon>
    </lineage>
</organism>
<evidence type="ECO:0000313" key="2">
    <source>
        <dbReference type="EMBL" id="VAI31146.1"/>
    </source>
</evidence>
<keyword evidence="3" id="KW-1185">Reference proteome</keyword>
<dbReference type="AlphaFoldDB" id="A0A9R0X718"/>
<sequence length="131" mass="14289">MLAGANADLREQLGGAQTALRAKEAELNALIQEHDRLAKKLADQEESHKAALKEARDSEATLKAEFETETGCWAEAKQALSEGYGRIEDLIDGEPPSSLLTRLLPFGSSSDLCCFFVFRADYFPGHSVMAT</sequence>
<protein>
    <submittedName>
        <fullName evidence="2">Uncharacterized protein</fullName>
    </submittedName>
</protein>
<evidence type="ECO:0000256" key="1">
    <source>
        <dbReference type="SAM" id="Coils"/>
    </source>
</evidence>